<dbReference type="EMBL" id="CALTRL010006046">
    <property type="protein sequence ID" value="CAH7689113.1"/>
    <property type="molecule type" value="Genomic_DNA"/>
</dbReference>
<protein>
    <submittedName>
        <fullName evidence="1">Uncharacterized protein</fullName>
    </submittedName>
</protein>
<accession>A0AAV0BP80</accession>
<reference evidence="1" key="1">
    <citation type="submission" date="2022-06" db="EMBL/GenBank/DDBJ databases">
        <authorList>
            <consortium name="SYNGENTA / RWTH Aachen University"/>
        </authorList>
    </citation>
    <scope>NUCLEOTIDE SEQUENCE</scope>
</reference>
<sequence>MEDSEKSYAGGILETCMGSPNQQGCNMNEEPEYLEETKYSVLKEFPGHNLIDEQFVIILSATFSGESYHNVGRKRRERIARGKFDQWEYFDGWVKGTGTQPGYAESTAESLVEETDWGTSKDNLMLLTPPSTPVKGVPQFCCSINSASLGEEFQEKLRIWMQESRGKERDLPNRGEAKEGRNKELKDQLEVMVDMESLEEKDLEEPMGSDQLKLKPKTEPTQRFGIKEPLSLKCFSPEIYVPSIPSSVKTEYNLLIHERDNLKQIDWSQKKKTAVDQVSGADKSFGLVIRPGIQGRKLCSEKNWCSNYI</sequence>
<proteinExistence type="predicted"/>
<organism evidence="1 2">
    <name type="scientific">Phakopsora pachyrhizi</name>
    <name type="common">Asian soybean rust disease fungus</name>
    <dbReference type="NCBI Taxonomy" id="170000"/>
    <lineage>
        <taxon>Eukaryota</taxon>
        <taxon>Fungi</taxon>
        <taxon>Dikarya</taxon>
        <taxon>Basidiomycota</taxon>
        <taxon>Pucciniomycotina</taxon>
        <taxon>Pucciniomycetes</taxon>
        <taxon>Pucciniales</taxon>
        <taxon>Phakopsoraceae</taxon>
        <taxon>Phakopsora</taxon>
    </lineage>
</organism>
<dbReference type="Proteomes" id="UP001153365">
    <property type="component" value="Unassembled WGS sequence"/>
</dbReference>
<keyword evidence="2" id="KW-1185">Reference proteome</keyword>
<gene>
    <name evidence="1" type="ORF">PPACK8108_LOCUS24184</name>
</gene>
<evidence type="ECO:0000313" key="1">
    <source>
        <dbReference type="EMBL" id="CAH7689113.1"/>
    </source>
</evidence>
<comment type="caution">
    <text evidence="1">The sequence shown here is derived from an EMBL/GenBank/DDBJ whole genome shotgun (WGS) entry which is preliminary data.</text>
</comment>
<dbReference type="AlphaFoldDB" id="A0AAV0BP80"/>
<name>A0AAV0BP80_PHAPC</name>
<evidence type="ECO:0000313" key="2">
    <source>
        <dbReference type="Proteomes" id="UP001153365"/>
    </source>
</evidence>